<feature type="transmembrane region" description="Helical" evidence="1">
    <location>
        <begin position="199"/>
        <end position="216"/>
    </location>
</feature>
<feature type="transmembrane region" description="Helical" evidence="1">
    <location>
        <begin position="511"/>
        <end position="533"/>
    </location>
</feature>
<feature type="transmembrane region" description="Helical" evidence="1">
    <location>
        <begin position="398"/>
        <end position="425"/>
    </location>
</feature>
<keyword evidence="1" id="KW-1133">Transmembrane helix</keyword>
<protein>
    <recommendedName>
        <fullName evidence="4">Stage II sporulation protein M</fullName>
    </recommendedName>
</protein>
<evidence type="ECO:0008006" key="4">
    <source>
        <dbReference type="Google" id="ProtNLM"/>
    </source>
</evidence>
<organism evidence="2 3">
    <name type="scientific">Putridiphycobacter roseus</name>
    <dbReference type="NCBI Taxonomy" id="2219161"/>
    <lineage>
        <taxon>Bacteria</taxon>
        <taxon>Pseudomonadati</taxon>
        <taxon>Bacteroidota</taxon>
        <taxon>Flavobacteriia</taxon>
        <taxon>Flavobacteriales</taxon>
        <taxon>Crocinitomicaceae</taxon>
        <taxon>Putridiphycobacter</taxon>
    </lineage>
</organism>
<feature type="transmembrane region" description="Helical" evidence="1">
    <location>
        <begin position="222"/>
        <end position="241"/>
    </location>
</feature>
<accession>A0A2W1NB58</accession>
<dbReference type="RefSeq" id="WP_111063991.1">
    <property type="nucleotide sequence ID" value="NZ_JBHUCU010000006.1"/>
</dbReference>
<feature type="transmembrane region" description="Helical" evidence="1">
    <location>
        <begin position="471"/>
        <end position="490"/>
    </location>
</feature>
<reference evidence="2 3" key="1">
    <citation type="submission" date="2018-06" db="EMBL/GenBank/DDBJ databases">
        <title>The draft genome sequence of Crocinitomix sp. SM1701.</title>
        <authorList>
            <person name="Zhang X."/>
        </authorList>
    </citation>
    <scope>NUCLEOTIDE SEQUENCE [LARGE SCALE GENOMIC DNA]</scope>
    <source>
        <strain evidence="2 3">SM1701</strain>
    </source>
</reference>
<dbReference type="AlphaFoldDB" id="A0A2W1NB58"/>
<feature type="transmembrane region" description="Helical" evidence="1">
    <location>
        <begin position="99"/>
        <end position="119"/>
    </location>
</feature>
<feature type="transmembrane region" description="Helical" evidence="1">
    <location>
        <begin position="364"/>
        <end position="382"/>
    </location>
</feature>
<gene>
    <name evidence="2" type="ORF">DNU06_13345</name>
</gene>
<dbReference type="PANTHER" id="PTHR35337:SF1">
    <property type="entry name" value="SLR1478 PROTEIN"/>
    <property type="match status" value="1"/>
</dbReference>
<name>A0A2W1NB58_9FLAO</name>
<evidence type="ECO:0000313" key="2">
    <source>
        <dbReference type="EMBL" id="PZE16293.1"/>
    </source>
</evidence>
<keyword evidence="1" id="KW-0812">Transmembrane</keyword>
<dbReference type="PANTHER" id="PTHR35337">
    <property type="entry name" value="SLR1478 PROTEIN"/>
    <property type="match status" value="1"/>
</dbReference>
<comment type="caution">
    <text evidence="2">The sequence shown here is derived from an EMBL/GenBank/DDBJ whole genome shotgun (WGS) entry which is preliminary data.</text>
</comment>
<keyword evidence="1" id="KW-0472">Membrane</keyword>
<dbReference type="InterPro" id="IPR002798">
    <property type="entry name" value="SpoIIM-like"/>
</dbReference>
<dbReference type="OrthoDB" id="9800053at2"/>
<proteinExistence type="predicted"/>
<keyword evidence="3" id="KW-1185">Reference proteome</keyword>
<sequence length="624" mass="72218">MKETTFVQQNKEKWKHFESLSKSKNNDPDEISELFTEITEDLSYARTFYPRRSVRIYLNQLAQGVFTSLYKQKKQPIRGFFTFWNQTVPLSLYRARKNLWMAFLFFTAAILLGAISQHFDSSFAEIVLGKSYLEATEDRIAAGNPMGIYGESEAVTMFLQITINNIQVAILAFVLGIFYSFGTYYILLSNGIMLGAFQWWFYAKGLLLTSFMAIWIHGAFEISAIVIAGAAGITLGNGLLFPKSFNRLQSLVFSAKQGFNILISLVPVFILAGGLESFITRYYQSIPPFLNWFIILGSFSIILMYYVIYPAKVAKKYPDKLTLSEPPRKLPKRKISLHSIRSSGQVFTDAIFTFIQKANSYTTFNLKLLTLPILSILIWTIYQDSIHLTFLNDWDENFAIYFGLMPHLSILKFISWSILITLVLNYSIYISLSQQPINLIIYLKQAWYSFFWQFILVSILMVTLIFFNWFFFTLTFIFFGFIFLLTPVIIQQESVNLFKAINSTFTLIKKSYGQVFGLSISIVIISIIFFFIFHNPFGYGIMYILDDFLEQLLLGNTSFTYPIINTVNVFVYAIFINYILQVVYINAYFLYYSLLEKKDAKNLMENIDTIGKRSKSFETSMEYD</sequence>
<dbReference type="EMBL" id="QKSB01000009">
    <property type="protein sequence ID" value="PZE16293.1"/>
    <property type="molecule type" value="Genomic_DNA"/>
</dbReference>
<evidence type="ECO:0000256" key="1">
    <source>
        <dbReference type="SAM" id="Phobius"/>
    </source>
</evidence>
<feature type="transmembrane region" description="Helical" evidence="1">
    <location>
        <begin position="289"/>
        <end position="308"/>
    </location>
</feature>
<feature type="transmembrane region" description="Helical" evidence="1">
    <location>
        <begin position="569"/>
        <end position="594"/>
    </location>
</feature>
<evidence type="ECO:0000313" key="3">
    <source>
        <dbReference type="Proteomes" id="UP000249248"/>
    </source>
</evidence>
<dbReference type="Proteomes" id="UP000249248">
    <property type="component" value="Unassembled WGS sequence"/>
</dbReference>
<feature type="transmembrane region" description="Helical" evidence="1">
    <location>
        <begin position="446"/>
        <end position="465"/>
    </location>
</feature>
<feature type="transmembrane region" description="Helical" evidence="1">
    <location>
        <begin position="166"/>
        <end position="187"/>
    </location>
</feature>
<dbReference type="Pfam" id="PF01944">
    <property type="entry name" value="SpoIIM"/>
    <property type="match status" value="1"/>
</dbReference>
<feature type="transmembrane region" description="Helical" evidence="1">
    <location>
        <begin position="261"/>
        <end position="283"/>
    </location>
</feature>